<evidence type="ECO:0008006" key="5">
    <source>
        <dbReference type="Google" id="ProtNLM"/>
    </source>
</evidence>
<organism evidence="3 4">
    <name type="scientific">Herbiconiux oxytropis</name>
    <dbReference type="NCBI Taxonomy" id="2970915"/>
    <lineage>
        <taxon>Bacteria</taxon>
        <taxon>Bacillati</taxon>
        <taxon>Actinomycetota</taxon>
        <taxon>Actinomycetes</taxon>
        <taxon>Micrococcales</taxon>
        <taxon>Microbacteriaceae</taxon>
        <taxon>Herbiconiux</taxon>
    </lineage>
</organism>
<evidence type="ECO:0000256" key="1">
    <source>
        <dbReference type="SAM" id="MobiDB-lite"/>
    </source>
</evidence>
<sequence>MIPKRSAMSRAARAGGTVAVAAALLTASGCAAEAEAPGTQAGASPIASPTATSTPTPDPTALAEAAAAADEALLPFAAEEIREWAPTAVPSSDSEGFASAFSGWMSEHTAKNHRSTDNSAEAGSYLVQIACRGEGTITVETSTLDGQPASDPVVCRNSTIAFDATTPTEGLVTELALDGAPTIYALSFQHAPAG</sequence>
<dbReference type="EMBL" id="JANLCK010000002">
    <property type="protein sequence ID" value="MCS5725351.1"/>
    <property type="molecule type" value="Genomic_DNA"/>
</dbReference>
<feature type="chain" id="PRO_5041354583" description="Lipoprotein" evidence="2">
    <location>
        <begin position="32"/>
        <end position="194"/>
    </location>
</feature>
<reference evidence="3" key="1">
    <citation type="submission" date="2022-08" db="EMBL/GenBank/DDBJ databases">
        <authorList>
            <person name="Deng Y."/>
            <person name="Han X.-F."/>
            <person name="Zhang Y.-Q."/>
        </authorList>
    </citation>
    <scope>NUCLEOTIDE SEQUENCE</scope>
    <source>
        <strain evidence="3">CPCC 203407</strain>
    </source>
</reference>
<dbReference type="RefSeq" id="WP_259525824.1">
    <property type="nucleotide sequence ID" value="NZ_JANLCK010000002.1"/>
</dbReference>
<keyword evidence="4" id="KW-1185">Reference proteome</keyword>
<gene>
    <name evidence="3" type="ORF">N1028_05530</name>
</gene>
<name>A0AA41XHX9_9MICO</name>
<keyword evidence="2" id="KW-0732">Signal</keyword>
<dbReference type="AlphaFoldDB" id="A0AA41XHX9"/>
<feature type="region of interest" description="Disordered" evidence="1">
    <location>
        <begin position="39"/>
        <end position="60"/>
    </location>
</feature>
<feature type="signal peptide" evidence="2">
    <location>
        <begin position="1"/>
        <end position="31"/>
    </location>
</feature>
<evidence type="ECO:0000256" key="2">
    <source>
        <dbReference type="SAM" id="SignalP"/>
    </source>
</evidence>
<protein>
    <recommendedName>
        <fullName evidence="5">Lipoprotein</fullName>
    </recommendedName>
</protein>
<feature type="compositionally biased region" description="Low complexity" evidence="1">
    <location>
        <begin position="41"/>
        <end position="60"/>
    </location>
</feature>
<proteinExistence type="predicted"/>
<comment type="caution">
    <text evidence="3">The sequence shown here is derived from an EMBL/GenBank/DDBJ whole genome shotgun (WGS) entry which is preliminary data.</text>
</comment>
<evidence type="ECO:0000313" key="3">
    <source>
        <dbReference type="EMBL" id="MCS5725351.1"/>
    </source>
</evidence>
<dbReference type="PROSITE" id="PS51257">
    <property type="entry name" value="PROKAR_LIPOPROTEIN"/>
    <property type="match status" value="1"/>
</dbReference>
<evidence type="ECO:0000313" key="4">
    <source>
        <dbReference type="Proteomes" id="UP001165587"/>
    </source>
</evidence>
<dbReference type="Proteomes" id="UP001165587">
    <property type="component" value="Unassembled WGS sequence"/>
</dbReference>
<accession>A0AA41XHX9</accession>